<feature type="transmembrane region" description="Helical" evidence="1">
    <location>
        <begin position="6"/>
        <end position="22"/>
    </location>
</feature>
<evidence type="ECO:0000313" key="2">
    <source>
        <dbReference type="EMBL" id="KKK71710.1"/>
    </source>
</evidence>
<accession>A0A0F8YDB5</accession>
<keyword evidence="1" id="KW-0472">Membrane</keyword>
<keyword evidence="1" id="KW-1133">Transmembrane helix</keyword>
<evidence type="ECO:0000256" key="1">
    <source>
        <dbReference type="SAM" id="Phobius"/>
    </source>
</evidence>
<organism evidence="2">
    <name type="scientific">marine sediment metagenome</name>
    <dbReference type="NCBI Taxonomy" id="412755"/>
    <lineage>
        <taxon>unclassified sequences</taxon>
        <taxon>metagenomes</taxon>
        <taxon>ecological metagenomes</taxon>
    </lineage>
</organism>
<protein>
    <submittedName>
        <fullName evidence="2">Uncharacterized protein</fullName>
    </submittedName>
</protein>
<keyword evidence="1" id="KW-0812">Transmembrane</keyword>
<feature type="non-terminal residue" evidence="2">
    <location>
        <position position="34"/>
    </location>
</feature>
<gene>
    <name evidence="2" type="ORF">LCGC14_2911220</name>
</gene>
<name>A0A0F8YDB5_9ZZZZ</name>
<sequence>MVEPILLLGWIAAALMAGLWWGERGRRKAAENWV</sequence>
<dbReference type="AlphaFoldDB" id="A0A0F8YDB5"/>
<dbReference type="EMBL" id="LAZR01057609">
    <property type="protein sequence ID" value="KKK71710.1"/>
    <property type="molecule type" value="Genomic_DNA"/>
</dbReference>
<reference evidence="2" key="1">
    <citation type="journal article" date="2015" name="Nature">
        <title>Complex archaea that bridge the gap between prokaryotes and eukaryotes.</title>
        <authorList>
            <person name="Spang A."/>
            <person name="Saw J.H."/>
            <person name="Jorgensen S.L."/>
            <person name="Zaremba-Niedzwiedzka K."/>
            <person name="Martijn J."/>
            <person name="Lind A.E."/>
            <person name="van Eijk R."/>
            <person name="Schleper C."/>
            <person name="Guy L."/>
            <person name="Ettema T.J."/>
        </authorList>
    </citation>
    <scope>NUCLEOTIDE SEQUENCE</scope>
</reference>
<comment type="caution">
    <text evidence="2">The sequence shown here is derived from an EMBL/GenBank/DDBJ whole genome shotgun (WGS) entry which is preliminary data.</text>
</comment>
<proteinExistence type="predicted"/>